<feature type="chain" id="PRO_5009197141" evidence="1">
    <location>
        <begin position="24"/>
        <end position="60"/>
    </location>
</feature>
<keyword evidence="1" id="KW-0732">Signal</keyword>
<proteinExistence type="predicted"/>
<feature type="signal peptide" evidence="1">
    <location>
        <begin position="1"/>
        <end position="23"/>
    </location>
</feature>
<evidence type="ECO:0000256" key="1">
    <source>
        <dbReference type="SAM" id="SignalP"/>
    </source>
</evidence>
<protein>
    <submittedName>
        <fullName evidence="2">Uncharacterized protein</fullName>
    </submittedName>
</protein>
<evidence type="ECO:0000313" key="3">
    <source>
        <dbReference type="Proteomes" id="UP000176005"/>
    </source>
</evidence>
<name>A0A1E7L847_9ACTN</name>
<accession>A0A1E7L847</accession>
<comment type="caution">
    <text evidence="2">The sequence shown here is derived from an EMBL/GenBank/DDBJ whole genome shotgun (WGS) entry which is preliminary data.</text>
</comment>
<keyword evidence="3" id="KW-1185">Reference proteome</keyword>
<evidence type="ECO:0000313" key="2">
    <source>
        <dbReference type="EMBL" id="OEV12349.1"/>
    </source>
</evidence>
<dbReference type="AlphaFoldDB" id="A0A1E7L847"/>
<dbReference type="Proteomes" id="UP000176005">
    <property type="component" value="Unassembled WGS sequence"/>
</dbReference>
<gene>
    <name evidence="2" type="ORF">AN218_08685</name>
</gene>
<organism evidence="2 3">
    <name type="scientific">Streptomyces nanshensis</name>
    <dbReference type="NCBI Taxonomy" id="518642"/>
    <lineage>
        <taxon>Bacteria</taxon>
        <taxon>Bacillati</taxon>
        <taxon>Actinomycetota</taxon>
        <taxon>Actinomycetes</taxon>
        <taxon>Kitasatosporales</taxon>
        <taxon>Streptomycetaceae</taxon>
        <taxon>Streptomyces</taxon>
    </lineage>
</organism>
<dbReference type="PROSITE" id="PS51257">
    <property type="entry name" value="PROKAR_LIPOPROTEIN"/>
    <property type="match status" value="1"/>
</dbReference>
<sequence>MQDHRAVAVAALTALAITLSACANSDGGGRGIQFAASAVFDRTGPLHVETTAARCGDGPV</sequence>
<dbReference type="EMBL" id="LJGW01000145">
    <property type="protein sequence ID" value="OEV12349.1"/>
    <property type="molecule type" value="Genomic_DNA"/>
</dbReference>
<reference evidence="2 3" key="1">
    <citation type="journal article" date="2016" name="Front. Microbiol.">
        <title>Comparative Genomics Analysis of Streptomyces Species Reveals Their Adaptation to the Marine Environment and Their Diversity at the Genomic Level.</title>
        <authorList>
            <person name="Tian X."/>
            <person name="Zhang Z."/>
            <person name="Yang T."/>
            <person name="Chen M."/>
            <person name="Li J."/>
            <person name="Chen F."/>
            <person name="Yang J."/>
            <person name="Li W."/>
            <person name="Zhang B."/>
            <person name="Zhang Z."/>
            <person name="Wu J."/>
            <person name="Zhang C."/>
            <person name="Long L."/>
            <person name="Xiao J."/>
        </authorList>
    </citation>
    <scope>NUCLEOTIDE SEQUENCE [LARGE SCALE GENOMIC DNA]</scope>
    <source>
        <strain evidence="2 3">SCSIO 10429</strain>
    </source>
</reference>